<dbReference type="SUPFAM" id="SSF55681">
    <property type="entry name" value="Class II aaRS and biotin synthetases"/>
    <property type="match status" value="1"/>
</dbReference>
<name>A0A2V0PEC8_9CHLO</name>
<dbReference type="FunCoup" id="A0A2V0PEC8">
    <property type="interactions" value="131"/>
</dbReference>
<evidence type="ECO:0000259" key="2">
    <source>
        <dbReference type="PROSITE" id="PS51733"/>
    </source>
</evidence>
<dbReference type="OrthoDB" id="201621at2759"/>
<dbReference type="Pfam" id="PF21948">
    <property type="entry name" value="LplA-B_cat"/>
    <property type="match status" value="1"/>
</dbReference>
<dbReference type="InParanoid" id="A0A2V0PEC8"/>
<dbReference type="EMBL" id="BDRX01000076">
    <property type="protein sequence ID" value="GBF96250.1"/>
    <property type="molecule type" value="Genomic_DNA"/>
</dbReference>
<feature type="region of interest" description="Disordered" evidence="1">
    <location>
        <begin position="249"/>
        <end position="277"/>
    </location>
</feature>
<dbReference type="PANTHER" id="PTHR43506:SF1">
    <property type="entry name" value="BPL_LPL CATALYTIC DOMAIN-CONTAINING PROTEIN"/>
    <property type="match status" value="1"/>
</dbReference>
<dbReference type="PROSITE" id="PS51733">
    <property type="entry name" value="BPL_LPL_CATALYTIC"/>
    <property type="match status" value="1"/>
</dbReference>
<gene>
    <name evidence="3" type="ORF">Rsub_08795</name>
</gene>
<keyword evidence="4" id="KW-1185">Reference proteome</keyword>
<protein>
    <recommendedName>
        <fullName evidence="2">BPL/LPL catalytic domain-containing protein</fullName>
    </recommendedName>
</protein>
<organism evidence="3 4">
    <name type="scientific">Raphidocelis subcapitata</name>
    <dbReference type="NCBI Taxonomy" id="307507"/>
    <lineage>
        <taxon>Eukaryota</taxon>
        <taxon>Viridiplantae</taxon>
        <taxon>Chlorophyta</taxon>
        <taxon>core chlorophytes</taxon>
        <taxon>Chlorophyceae</taxon>
        <taxon>CS clade</taxon>
        <taxon>Sphaeropleales</taxon>
        <taxon>Selenastraceae</taxon>
        <taxon>Raphidocelis</taxon>
    </lineage>
</organism>
<dbReference type="AlphaFoldDB" id="A0A2V0PEC8"/>
<dbReference type="InterPro" id="IPR053264">
    <property type="entry name" value="Lipoate-ligase_2_inactive"/>
</dbReference>
<evidence type="ECO:0000256" key="1">
    <source>
        <dbReference type="SAM" id="MobiDB-lite"/>
    </source>
</evidence>
<dbReference type="Proteomes" id="UP000247498">
    <property type="component" value="Unassembled WGS sequence"/>
</dbReference>
<dbReference type="InterPro" id="IPR004143">
    <property type="entry name" value="BPL_LPL_catalytic"/>
</dbReference>
<evidence type="ECO:0000313" key="3">
    <source>
        <dbReference type="EMBL" id="GBF96250.1"/>
    </source>
</evidence>
<accession>A0A2V0PEC8</accession>
<dbReference type="STRING" id="307507.A0A2V0PEC8"/>
<reference evidence="3 4" key="1">
    <citation type="journal article" date="2018" name="Sci. Rep.">
        <title>Raphidocelis subcapitata (=Pseudokirchneriella subcapitata) provides an insight into genome evolution and environmental adaptations in the Sphaeropleales.</title>
        <authorList>
            <person name="Suzuki S."/>
            <person name="Yamaguchi H."/>
            <person name="Nakajima N."/>
            <person name="Kawachi M."/>
        </authorList>
    </citation>
    <scope>NUCLEOTIDE SEQUENCE [LARGE SCALE GENOMIC DNA]</scope>
    <source>
        <strain evidence="3 4">NIES-35</strain>
    </source>
</reference>
<sequence>MGGGVPVRVLRLAHVPILEQLRLEEALLRATSLNWLVVNDGTPGPTVVMGISGKVHEMLDGPLVLERGVPVLRRFSGGGTVVVDGGTVVSTLIMQSQHLPGVDCFPAPIMRWTERLYAPLFSPYGEFRLREHDYVMGHQKFGGNAQAITSRRWLHHTSLLWDFEPSNMALLTNPAKQPEYRQRRAHGDFLVRLRDVMPSREGLLAGIEDAAAAQGLDLVHSCWEEAAEAMAGSYLRQNRVVDVAAALQQHQEQQQQQQQQQQQAPLAAAAGAKTEPG</sequence>
<proteinExistence type="predicted"/>
<feature type="domain" description="BPL/LPL catalytic" evidence="2">
    <location>
        <begin position="28"/>
        <end position="215"/>
    </location>
</feature>
<dbReference type="Gene3D" id="3.30.930.10">
    <property type="entry name" value="Bira Bifunctional Protein, Domain 2"/>
    <property type="match status" value="1"/>
</dbReference>
<evidence type="ECO:0000313" key="4">
    <source>
        <dbReference type="Proteomes" id="UP000247498"/>
    </source>
</evidence>
<comment type="caution">
    <text evidence="3">The sequence shown here is derived from an EMBL/GenBank/DDBJ whole genome shotgun (WGS) entry which is preliminary data.</text>
</comment>
<dbReference type="InterPro" id="IPR045864">
    <property type="entry name" value="aa-tRNA-synth_II/BPL/LPL"/>
</dbReference>
<dbReference type="PANTHER" id="PTHR43506">
    <property type="entry name" value="BIOTIN/LIPOATE A/B PROTEIN LIGASE FAMILY"/>
    <property type="match status" value="1"/>
</dbReference>